<keyword evidence="6 8" id="KW-0472">Membrane</keyword>
<evidence type="ECO:0000313" key="9">
    <source>
        <dbReference type="EMBL" id="EZG66735.1"/>
    </source>
</evidence>
<feature type="transmembrane region" description="Helical" evidence="8">
    <location>
        <begin position="274"/>
        <end position="293"/>
    </location>
</feature>
<feature type="transmembrane region" description="Helical" evidence="8">
    <location>
        <begin position="235"/>
        <end position="253"/>
    </location>
</feature>
<dbReference type="AlphaFoldDB" id="A0A023B6T3"/>
<evidence type="ECO:0000256" key="7">
    <source>
        <dbReference type="SAM" id="MobiDB-lite"/>
    </source>
</evidence>
<dbReference type="PANTHER" id="PTHR31585">
    <property type="entry name" value="FOLATE-BIOPTERIN TRANSPORTER 1, CHLOROPLASTIC"/>
    <property type="match status" value="1"/>
</dbReference>
<dbReference type="RefSeq" id="XP_011130507.1">
    <property type="nucleotide sequence ID" value="XM_011132205.1"/>
</dbReference>
<protein>
    <submittedName>
        <fullName evidence="9">BT1 family protein</fullName>
    </submittedName>
</protein>
<proteinExistence type="inferred from homology"/>
<evidence type="ECO:0000256" key="2">
    <source>
        <dbReference type="ARBA" id="ARBA00007015"/>
    </source>
</evidence>
<dbReference type="GO" id="GO:0016020">
    <property type="term" value="C:membrane"/>
    <property type="evidence" value="ECO:0007669"/>
    <property type="project" value="UniProtKB-SubCell"/>
</dbReference>
<keyword evidence="10" id="KW-1185">Reference proteome</keyword>
<evidence type="ECO:0000256" key="6">
    <source>
        <dbReference type="ARBA" id="ARBA00023136"/>
    </source>
</evidence>
<feature type="transmembrane region" description="Helical" evidence="8">
    <location>
        <begin position="153"/>
        <end position="178"/>
    </location>
</feature>
<evidence type="ECO:0000256" key="3">
    <source>
        <dbReference type="ARBA" id="ARBA00022448"/>
    </source>
</evidence>
<dbReference type="CDD" id="cd17484">
    <property type="entry name" value="MFS_FBT"/>
    <property type="match status" value="1"/>
</dbReference>
<evidence type="ECO:0000256" key="4">
    <source>
        <dbReference type="ARBA" id="ARBA00022692"/>
    </source>
</evidence>
<dbReference type="Proteomes" id="UP000019763">
    <property type="component" value="Unassembled WGS sequence"/>
</dbReference>
<comment type="subcellular location">
    <subcellularLocation>
        <location evidence="1">Membrane</location>
        <topology evidence="1">Multi-pass membrane protein</topology>
    </subcellularLocation>
</comment>
<keyword evidence="5 8" id="KW-1133">Transmembrane helix</keyword>
<accession>A0A023B6T3</accession>
<sequence>MARHIRNSLYSQTVEGPLALGSSSFHEEESGLLRSAANDEIPFIHAASGEAAPQGRSRGATTIIYLVGLSEGLTHLAALAIYYLLKDDLGFSPAATSAILILPALPWFLKPVLAFVSDTQPILGLRRKPYLIVFSILETVGYVLLAMKSDSIIAVAAALAIVSLGAAFCSAVTEALVVQSTHAATGLQSPEDEEASAQAAANRSVTELLGAKAIGSLVVAYLSGALLEVYTKRQVFLATATFPLLITVSAACYSETGEEQLISPRLQLRVLLEFLKQPIVWGPAAFIVMFMMGPDYDDALFYFFTSKLGFSPTFMGSLRFTYGLAALIGLVAYNSWLRNSSYRSIMVWTILVNFPIYISPLLLVSGVNKRMGISNEVFVLSGGFLVEAVAELQLLPLLVFTALICPPGLEGSVYSVMMSVRNLGAALGKLSSSIAAYLFGITATNFSKLVPFILICGIFTLTPLFFIKLIPTPVEMEDVRKANVRAKLDKDHRPPLIESQEVWTDVQRSLSSAAAPNPFEEPSEPSSHTTNP</sequence>
<dbReference type="OMA" id="SREYIFM"/>
<evidence type="ECO:0000256" key="1">
    <source>
        <dbReference type="ARBA" id="ARBA00004141"/>
    </source>
</evidence>
<comment type="similarity">
    <text evidence="2">Belongs to the major facilitator superfamily. Folate-biopterin transporter (TC 2.A.71) family.</text>
</comment>
<feature type="transmembrane region" description="Helical" evidence="8">
    <location>
        <begin position="313"/>
        <end position="333"/>
    </location>
</feature>
<gene>
    <name evidence="9" type="ORF">GNI_076720</name>
</gene>
<organism evidence="9 10">
    <name type="scientific">Gregarina niphandrodes</name>
    <name type="common">Septate eugregarine</name>
    <dbReference type="NCBI Taxonomy" id="110365"/>
    <lineage>
        <taxon>Eukaryota</taxon>
        <taxon>Sar</taxon>
        <taxon>Alveolata</taxon>
        <taxon>Apicomplexa</taxon>
        <taxon>Conoidasida</taxon>
        <taxon>Gregarinasina</taxon>
        <taxon>Eugregarinorida</taxon>
        <taxon>Gregarinidae</taxon>
        <taxon>Gregarina</taxon>
    </lineage>
</organism>
<dbReference type="VEuPathDB" id="CryptoDB:GNI_076720"/>
<evidence type="ECO:0000256" key="8">
    <source>
        <dbReference type="SAM" id="Phobius"/>
    </source>
</evidence>
<dbReference type="eggNOG" id="ENOG502QPYM">
    <property type="taxonomic scope" value="Eukaryota"/>
</dbReference>
<dbReference type="Pfam" id="PF03092">
    <property type="entry name" value="BT1"/>
    <property type="match status" value="1"/>
</dbReference>
<dbReference type="PANTHER" id="PTHR31585:SF0">
    <property type="entry name" value="FOLATE-BIOPTERIN TRANSPORTER 1, CHLOROPLASTIC"/>
    <property type="match status" value="1"/>
</dbReference>
<feature type="transmembrane region" description="Helical" evidence="8">
    <location>
        <begin position="345"/>
        <end position="364"/>
    </location>
</feature>
<keyword evidence="3" id="KW-0813">Transport</keyword>
<feature type="transmembrane region" description="Helical" evidence="8">
    <location>
        <begin position="449"/>
        <end position="470"/>
    </location>
</feature>
<feature type="transmembrane region" description="Helical" evidence="8">
    <location>
        <begin position="91"/>
        <end position="109"/>
    </location>
</feature>
<dbReference type="OrthoDB" id="754047at2759"/>
<comment type="caution">
    <text evidence="9">The sequence shown here is derived from an EMBL/GenBank/DDBJ whole genome shotgun (WGS) entry which is preliminary data.</text>
</comment>
<evidence type="ECO:0000313" key="10">
    <source>
        <dbReference type="Proteomes" id="UP000019763"/>
    </source>
</evidence>
<dbReference type="Gene3D" id="1.20.1250.20">
    <property type="entry name" value="MFS general substrate transporter like domains"/>
    <property type="match status" value="1"/>
</dbReference>
<reference evidence="9" key="1">
    <citation type="submission" date="2013-12" db="EMBL/GenBank/DDBJ databases">
        <authorList>
            <person name="Omoto C.K."/>
            <person name="Sibley D."/>
            <person name="Venepally P."/>
            <person name="Hadjithomas M."/>
            <person name="Karamycheva S."/>
            <person name="Brunk B."/>
            <person name="Roos D."/>
            <person name="Caler E."/>
            <person name="Lorenzi H."/>
        </authorList>
    </citation>
    <scope>NUCLEOTIDE SEQUENCE</scope>
</reference>
<feature type="transmembrane region" description="Helical" evidence="8">
    <location>
        <begin position="384"/>
        <end position="405"/>
    </location>
</feature>
<feature type="transmembrane region" description="Helical" evidence="8">
    <location>
        <begin position="130"/>
        <end position="147"/>
    </location>
</feature>
<feature type="compositionally biased region" description="Low complexity" evidence="7">
    <location>
        <begin position="511"/>
        <end position="532"/>
    </location>
</feature>
<feature type="transmembrane region" description="Helical" evidence="8">
    <location>
        <begin position="426"/>
        <end position="443"/>
    </location>
</feature>
<evidence type="ECO:0000256" key="5">
    <source>
        <dbReference type="ARBA" id="ARBA00022989"/>
    </source>
</evidence>
<dbReference type="InterPro" id="IPR036259">
    <property type="entry name" value="MFS_trans_sf"/>
</dbReference>
<feature type="region of interest" description="Disordered" evidence="7">
    <location>
        <begin position="507"/>
        <end position="532"/>
    </location>
</feature>
<feature type="transmembrane region" description="Helical" evidence="8">
    <location>
        <begin position="63"/>
        <end position="85"/>
    </location>
</feature>
<dbReference type="InterPro" id="IPR039309">
    <property type="entry name" value="BT1"/>
</dbReference>
<dbReference type="EMBL" id="AFNH02000575">
    <property type="protein sequence ID" value="EZG66735.1"/>
    <property type="molecule type" value="Genomic_DNA"/>
</dbReference>
<name>A0A023B6T3_GRENI</name>
<feature type="transmembrane region" description="Helical" evidence="8">
    <location>
        <begin position="209"/>
        <end position="229"/>
    </location>
</feature>
<dbReference type="GeneID" id="22912793"/>
<keyword evidence="4 8" id="KW-0812">Transmembrane</keyword>
<dbReference type="SUPFAM" id="SSF103473">
    <property type="entry name" value="MFS general substrate transporter"/>
    <property type="match status" value="1"/>
</dbReference>